<dbReference type="Proteomes" id="UP000294886">
    <property type="component" value="Unassembled WGS sequence"/>
</dbReference>
<dbReference type="InterPro" id="IPR004358">
    <property type="entry name" value="Sig_transdc_His_kin-like_C"/>
</dbReference>
<name>A0A4V6NNY9_9THEO</name>
<gene>
    <name evidence="16" type="ORF">EV203_12137</name>
</gene>
<reference evidence="16 17" key="1">
    <citation type="submission" date="2019-03" db="EMBL/GenBank/DDBJ databases">
        <title>Genomic Encyclopedia of Type Strains, Phase IV (KMG-IV): sequencing the most valuable type-strain genomes for metagenomic binning, comparative biology and taxonomic classification.</title>
        <authorList>
            <person name="Goeker M."/>
        </authorList>
    </citation>
    <scope>NUCLEOTIDE SEQUENCE [LARGE SCALE GENOMIC DNA]</scope>
    <source>
        <strain evidence="16 17">DSM 13054</strain>
    </source>
</reference>
<keyword evidence="11 14" id="KW-1133">Transmembrane helix</keyword>
<feature type="transmembrane region" description="Helical" evidence="14">
    <location>
        <begin position="171"/>
        <end position="190"/>
    </location>
</feature>
<dbReference type="EC" id="2.7.13.3" evidence="3"/>
<feature type="domain" description="Histidine kinase" evidence="15">
    <location>
        <begin position="257"/>
        <end position="475"/>
    </location>
</feature>
<dbReference type="Pfam" id="PF00512">
    <property type="entry name" value="HisKA"/>
    <property type="match status" value="1"/>
</dbReference>
<dbReference type="Gene3D" id="1.10.287.130">
    <property type="match status" value="1"/>
</dbReference>
<dbReference type="InterPro" id="IPR050398">
    <property type="entry name" value="HssS/ArlS-like"/>
</dbReference>
<evidence type="ECO:0000256" key="5">
    <source>
        <dbReference type="ARBA" id="ARBA00022553"/>
    </source>
</evidence>
<dbReference type="CDD" id="cd00075">
    <property type="entry name" value="HATPase"/>
    <property type="match status" value="1"/>
</dbReference>
<evidence type="ECO:0000256" key="7">
    <source>
        <dbReference type="ARBA" id="ARBA00022692"/>
    </source>
</evidence>
<dbReference type="SMART" id="SM00387">
    <property type="entry name" value="HATPase_c"/>
    <property type="match status" value="1"/>
</dbReference>
<dbReference type="InterPro" id="IPR036890">
    <property type="entry name" value="HATPase_C_sf"/>
</dbReference>
<keyword evidence="5" id="KW-0597">Phosphoprotein</keyword>
<evidence type="ECO:0000256" key="11">
    <source>
        <dbReference type="ARBA" id="ARBA00022989"/>
    </source>
</evidence>
<dbReference type="GO" id="GO:0000155">
    <property type="term" value="F:phosphorelay sensor kinase activity"/>
    <property type="evidence" value="ECO:0007669"/>
    <property type="project" value="InterPro"/>
</dbReference>
<dbReference type="FunFam" id="1.10.287.130:FF:000001">
    <property type="entry name" value="Two-component sensor histidine kinase"/>
    <property type="match status" value="1"/>
</dbReference>
<dbReference type="InterPro" id="IPR036097">
    <property type="entry name" value="HisK_dim/P_sf"/>
</dbReference>
<evidence type="ECO:0000256" key="12">
    <source>
        <dbReference type="ARBA" id="ARBA00023012"/>
    </source>
</evidence>
<evidence type="ECO:0000256" key="14">
    <source>
        <dbReference type="SAM" id="Phobius"/>
    </source>
</evidence>
<sequence length="476" mass="54885">MKWKISFGFLLTYTITTVLIFLLIFSFISFYIFGGSPAGRDNGPFGSPYQAEKFTLDFKKYIFVREGMPAVTSEGLWELEKRGGWIQILDETGKEVYSHFKPPEAPSHYTPVDIVHAYKYAGVIGDYNIFVSVSKIDGREWSYVIGFPYEYVSRFVFYLNVSRIFNSWEKVLLLVFLSTAFVTILISYFFGKKLANPLFKIIDGIKILSEGDYGKVYPEKGLYKEVYHNLNTLSRALKEGELRKQKLDRMREEWIENISHDLKTPLTSIKGYAEILLEDSYHKTYEEKTRYLKIIKEKADYMEQLLEDLRLTYRLKNDELPLKLEKVNLVDEVTEIIIGILNDLQFEGRRVDFQCEDKYIDFCVDRVLFSRAVGNIIYNGLTHNPPQTVIQVLLKKEANAIILEIKDNGKGIPRDELENLFERYYRGTNTGENPGGSGLGMAIAKQIVEAHKGHITAESEPGKGTTITMVFYVKDE</sequence>
<organism evidence="16 17">
    <name type="scientific">Caldanaerobacter subterraneus</name>
    <dbReference type="NCBI Taxonomy" id="911092"/>
    <lineage>
        <taxon>Bacteria</taxon>
        <taxon>Bacillati</taxon>
        <taxon>Bacillota</taxon>
        <taxon>Clostridia</taxon>
        <taxon>Thermoanaerobacterales</taxon>
        <taxon>Thermoanaerobacteraceae</taxon>
        <taxon>Caldanaerobacter</taxon>
    </lineage>
</organism>
<dbReference type="RefSeq" id="WP_132040345.1">
    <property type="nucleotide sequence ID" value="NZ_SLWU01000021.1"/>
</dbReference>
<evidence type="ECO:0000259" key="15">
    <source>
        <dbReference type="PROSITE" id="PS50109"/>
    </source>
</evidence>
<keyword evidence="6" id="KW-0808">Transferase</keyword>
<evidence type="ECO:0000256" key="13">
    <source>
        <dbReference type="ARBA" id="ARBA00023136"/>
    </source>
</evidence>
<evidence type="ECO:0000256" key="2">
    <source>
        <dbReference type="ARBA" id="ARBA00004651"/>
    </source>
</evidence>
<proteinExistence type="predicted"/>
<evidence type="ECO:0000256" key="9">
    <source>
        <dbReference type="ARBA" id="ARBA00022777"/>
    </source>
</evidence>
<comment type="caution">
    <text evidence="16">The sequence shown here is derived from an EMBL/GenBank/DDBJ whole genome shotgun (WGS) entry which is preliminary data.</text>
</comment>
<keyword evidence="10" id="KW-0067">ATP-binding</keyword>
<dbReference type="SUPFAM" id="SSF55874">
    <property type="entry name" value="ATPase domain of HSP90 chaperone/DNA topoisomerase II/histidine kinase"/>
    <property type="match status" value="1"/>
</dbReference>
<dbReference type="PANTHER" id="PTHR45528">
    <property type="entry name" value="SENSOR HISTIDINE KINASE CPXA"/>
    <property type="match status" value="1"/>
</dbReference>
<evidence type="ECO:0000313" key="17">
    <source>
        <dbReference type="Proteomes" id="UP000294886"/>
    </source>
</evidence>
<protein>
    <recommendedName>
        <fullName evidence="3">histidine kinase</fullName>
        <ecNumber evidence="3">2.7.13.3</ecNumber>
    </recommendedName>
</protein>
<evidence type="ECO:0000313" key="16">
    <source>
        <dbReference type="EMBL" id="TCO60420.1"/>
    </source>
</evidence>
<keyword evidence="7 14" id="KW-0812">Transmembrane</keyword>
<dbReference type="SMART" id="SM00388">
    <property type="entry name" value="HisKA"/>
    <property type="match status" value="1"/>
</dbReference>
<evidence type="ECO:0000256" key="10">
    <source>
        <dbReference type="ARBA" id="ARBA00022840"/>
    </source>
</evidence>
<accession>A0A4V6NNY9</accession>
<dbReference type="Pfam" id="PF02518">
    <property type="entry name" value="HATPase_c"/>
    <property type="match status" value="1"/>
</dbReference>
<dbReference type="PANTHER" id="PTHR45528:SF1">
    <property type="entry name" value="SENSOR HISTIDINE KINASE CPXA"/>
    <property type="match status" value="1"/>
</dbReference>
<comment type="catalytic activity">
    <reaction evidence="1">
        <text>ATP + protein L-histidine = ADP + protein N-phospho-L-histidine.</text>
        <dbReference type="EC" id="2.7.13.3"/>
    </reaction>
</comment>
<evidence type="ECO:0000256" key="6">
    <source>
        <dbReference type="ARBA" id="ARBA00022679"/>
    </source>
</evidence>
<dbReference type="CDD" id="cd00082">
    <property type="entry name" value="HisKA"/>
    <property type="match status" value="1"/>
</dbReference>
<keyword evidence="4" id="KW-1003">Cell membrane</keyword>
<dbReference type="Gene3D" id="3.30.565.10">
    <property type="entry name" value="Histidine kinase-like ATPase, C-terminal domain"/>
    <property type="match status" value="1"/>
</dbReference>
<comment type="subcellular location">
    <subcellularLocation>
        <location evidence="2">Cell membrane</location>
        <topology evidence="2">Multi-pass membrane protein</topology>
    </subcellularLocation>
</comment>
<dbReference type="InterPro" id="IPR003594">
    <property type="entry name" value="HATPase_dom"/>
</dbReference>
<evidence type="ECO:0000256" key="3">
    <source>
        <dbReference type="ARBA" id="ARBA00012438"/>
    </source>
</evidence>
<dbReference type="EMBL" id="SLWU01000021">
    <property type="protein sequence ID" value="TCO60420.1"/>
    <property type="molecule type" value="Genomic_DNA"/>
</dbReference>
<dbReference type="AlphaFoldDB" id="A0A4V6NNY9"/>
<evidence type="ECO:0000256" key="4">
    <source>
        <dbReference type="ARBA" id="ARBA00022475"/>
    </source>
</evidence>
<keyword evidence="12" id="KW-0902">Two-component regulatory system</keyword>
<dbReference type="InterPro" id="IPR005467">
    <property type="entry name" value="His_kinase_dom"/>
</dbReference>
<keyword evidence="13 14" id="KW-0472">Membrane</keyword>
<dbReference type="InterPro" id="IPR003661">
    <property type="entry name" value="HisK_dim/P_dom"/>
</dbReference>
<evidence type="ECO:0000256" key="8">
    <source>
        <dbReference type="ARBA" id="ARBA00022741"/>
    </source>
</evidence>
<evidence type="ECO:0000256" key="1">
    <source>
        <dbReference type="ARBA" id="ARBA00000085"/>
    </source>
</evidence>
<keyword evidence="8" id="KW-0547">Nucleotide-binding</keyword>
<dbReference type="GO" id="GO:0005886">
    <property type="term" value="C:plasma membrane"/>
    <property type="evidence" value="ECO:0007669"/>
    <property type="project" value="UniProtKB-SubCell"/>
</dbReference>
<dbReference type="PROSITE" id="PS50109">
    <property type="entry name" value="HIS_KIN"/>
    <property type="match status" value="1"/>
</dbReference>
<dbReference type="PRINTS" id="PR00344">
    <property type="entry name" value="BCTRLSENSOR"/>
</dbReference>
<feature type="transmembrane region" description="Helical" evidence="14">
    <location>
        <begin position="7"/>
        <end position="33"/>
    </location>
</feature>
<keyword evidence="9 16" id="KW-0418">Kinase</keyword>
<dbReference type="GO" id="GO:0005524">
    <property type="term" value="F:ATP binding"/>
    <property type="evidence" value="ECO:0007669"/>
    <property type="project" value="UniProtKB-KW"/>
</dbReference>
<dbReference type="SUPFAM" id="SSF47384">
    <property type="entry name" value="Homodimeric domain of signal transducing histidine kinase"/>
    <property type="match status" value="1"/>
</dbReference>